<comment type="caution">
    <text evidence="2">The sequence shown here is derived from an EMBL/GenBank/DDBJ whole genome shotgun (WGS) entry which is preliminary data.</text>
</comment>
<name>A0A2T3KSD9_PHOLD</name>
<reference evidence="2 3" key="1">
    <citation type="submission" date="2018-03" db="EMBL/GenBank/DDBJ databases">
        <title>Whole genome sequencing of Histamine producing bacteria.</title>
        <authorList>
            <person name="Butler K."/>
        </authorList>
    </citation>
    <scope>NUCLEOTIDE SEQUENCE [LARGE SCALE GENOMIC DNA]</scope>
    <source>
        <strain evidence="2 3">Res.4.1</strain>
    </source>
</reference>
<evidence type="ECO:0000313" key="3">
    <source>
        <dbReference type="Proteomes" id="UP000240530"/>
    </source>
</evidence>
<organism evidence="2 3">
    <name type="scientific">Photobacterium leiognathi subsp. mandapamensis</name>
    <name type="common">Photobacterium mandapamensis</name>
    <dbReference type="NCBI Taxonomy" id="48408"/>
    <lineage>
        <taxon>Bacteria</taxon>
        <taxon>Pseudomonadati</taxon>
        <taxon>Pseudomonadota</taxon>
        <taxon>Gammaproteobacteria</taxon>
        <taxon>Vibrionales</taxon>
        <taxon>Vibrionaceae</taxon>
        <taxon>Photobacterium</taxon>
    </lineage>
</organism>
<gene>
    <name evidence="2" type="ORF">C0W93_15195</name>
</gene>
<proteinExistence type="predicted"/>
<accession>A0A2T3KSD9</accession>
<protein>
    <recommendedName>
        <fullName evidence="4">Lipoprotein</fullName>
    </recommendedName>
</protein>
<dbReference type="Proteomes" id="UP000240530">
    <property type="component" value="Unassembled WGS sequence"/>
</dbReference>
<evidence type="ECO:0000313" key="2">
    <source>
        <dbReference type="EMBL" id="PSV09344.1"/>
    </source>
</evidence>
<feature type="signal peptide" evidence="1">
    <location>
        <begin position="1"/>
        <end position="18"/>
    </location>
</feature>
<dbReference type="EMBL" id="PYNS01000019">
    <property type="protein sequence ID" value="PSV09344.1"/>
    <property type="molecule type" value="Genomic_DNA"/>
</dbReference>
<dbReference type="RefSeq" id="WP_107185599.1">
    <property type="nucleotide sequence ID" value="NZ_CP131574.1"/>
</dbReference>
<evidence type="ECO:0008006" key="4">
    <source>
        <dbReference type="Google" id="ProtNLM"/>
    </source>
</evidence>
<sequence>MKTKILLLTLLLTGCDMAETPFTPPSSHDVEQCQILVSSKTQYTADTLTVNNTENQDEANRGWVFIDHIKPAQRGNINFRCNLEKNKVEVWAPGAAMWNEL</sequence>
<evidence type="ECO:0000256" key="1">
    <source>
        <dbReference type="SAM" id="SignalP"/>
    </source>
</evidence>
<dbReference type="PROSITE" id="PS51257">
    <property type="entry name" value="PROKAR_LIPOPROTEIN"/>
    <property type="match status" value="1"/>
</dbReference>
<keyword evidence="1" id="KW-0732">Signal</keyword>
<feature type="chain" id="PRO_5015693008" description="Lipoprotein" evidence="1">
    <location>
        <begin position="19"/>
        <end position="101"/>
    </location>
</feature>
<dbReference type="AlphaFoldDB" id="A0A2T3KSD9"/>